<organism evidence="2 3">
    <name type="scientific">Paragemmobacter straminiformis</name>
    <dbReference type="NCBI Taxonomy" id="2045119"/>
    <lineage>
        <taxon>Bacteria</taxon>
        <taxon>Pseudomonadati</taxon>
        <taxon>Pseudomonadota</taxon>
        <taxon>Alphaproteobacteria</taxon>
        <taxon>Rhodobacterales</taxon>
        <taxon>Paracoccaceae</taxon>
        <taxon>Paragemmobacter</taxon>
    </lineage>
</organism>
<accession>A0A842I403</accession>
<dbReference type="AlphaFoldDB" id="A0A842I403"/>
<name>A0A842I403_9RHOB</name>
<protein>
    <submittedName>
        <fullName evidence="2">Uncharacterized protein</fullName>
    </submittedName>
</protein>
<comment type="caution">
    <text evidence="2">The sequence shown here is derived from an EMBL/GenBank/DDBJ whole genome shotgun (WGS) entry which is preliminary data.</text>
</comment>
<dbReference type="RefSeq" id="WP_185795786.1">
    <property type="nucleotide sequence ID" value="NZ_JACLQD010000001.1"/>
</dbReference>
<keyword evidence="3" id="KW-1185">Reference proteome</keyword>
<feature type="chain" id="PRO_5033016440" evidence="1">
    <location>
        <begin position="25"/>
        <end position="165"/>
    </location>
</feature>
<sequence length="165" mass="17012">MRSGGVLACLVAVLPLGAAAENSAAPGADDAKGTVCLVTDDSGSCSRILACIGTEGRWFNGRAFGRGEGWLSGKTDDGVACSGTWVTRNALGLGQADVTCSDGMTVSVFYSYQDYYTGTAIGRGLSNGGDLVQSWSGEHVVDYFADGRPKAEARMRCGPVDIPVS</sequence>
<keyword evidence="1" id="KW-0732">Signal</keyword>
<evidence type="ECO:0000313" key="3">
    <source>
        <dbReference type="Proteomes" id="UP000555411"/>
    </source>
</evidence>
<reference evidence="2 3" key="1">
    <citation type="journal article" date="2017" name="Int. J. Syst. Evol. Microbiol.">
        <title>Gemmobacter straminiformis sp. nov., isolated from an artificial fountain.</title>
        <authorList>
            <person name="Kang J.Y."/>
            <person name="Kim M.J."/>
            <person name="Chun J."/>
            <person name="Son K.P."/>
            <person name="Jahng K.Y."/>
        </authorList>
    </citation>
    <scope>NUCLEOTIDE SEQUENCE [LARGE SCALE GENOMIC DNA]</scope>
    <source>
        <strain evidence="2 3">CAM-8</strain>
    </source>
</reference>
<dbReference type="Proteomes" id="UP000555411">
    <property type="component" value="Unassembled WGS sequence"/>
</dbReference>
<gene>
    <name evidence="2" type="ORF">H7F16_01505</name>
</gene>
<dbReference type="EMBL" id="JACLQD010000001">
    <property type="protein sequence ID" value="MBC2834163.1"/>
    <property type="molecule type" value="Genomic_DNA"/>
</dbReference>
<proteinExistence type="predicted"/>
<evidence type="ECO:0000313" key="2">
    <source>
        <dbReference type="EMBL" id="MBC2834163.1"/>
    </source>
</evidence>
<evidence type="ECO:0000256" key="1">
    <source>
        <dbReference type="SAM" id="SignalP"/>
    </source>
</evidence>
<feature type="signal peptide" evidence="1">
    <location>
        <begin position="1"/>
        <end position="24"/>
    </location>
</feature>